<dbReference type="InterPro" id="IPR032810">
    <property type="entry name" value="CCA-adding_enz_C"/>
</dbReference>
<dbReference type="EMBL" id="BJUN01000003">
    <property type="protein sequence ID" value="GEK57878.1"/>
    <property type="molecule type" value="Genomic_DNA"/>
</dbReference>
<evidence type="ECO:0000256" key="3">
    <source>
        <dbReference type="ARBA" id="ARBA00022694"/>
    </source>
</evidence>
<dbReference type="Gene3D" id="1.10.246.80">
    <property type="match status" value="1"/>
</dbReference>
<proteinExistence type="inferred from homology"/>
<reference evidence="13 14" key="1">
    <citation type="submission" date="2019-07" db="EMBL/GenBank/DDBJ databases">
        <title>Whole genome shotgun sequence of Marinococcus halophilus NBRC 102359.</title>
        <authorList>
            <person name="Hosoyama A."/>
            <person name="Uohara A."/>
            <person name="Ohji S."/>
            <person name="Ichikawa N."/>
        </authorList>
    </citation>
    <scope>NUCLEOTIDE SEQUENCE [LARGE SCALE GENOMIC DNA]</scope>
    <source>
        <strain evidence="13 14">NBRC 102359</strain>
    </source>
</reference>
<keyword evidence="4" id="KW-0548">Nucleotidyltransferase</keyword>
<evidence type="ECO:0000313" key="13">
    <source>
        <dbReference type="EMBL" id="GEK57878.1"/>
    </source>
</evidence>
<feature type="domain" description="CCA-adding enzyme C-terminal" evidence="12">
    <location>
        <begin position="235"/>
        <end position="378"/>
    </location>
</feature>
<evidence type="ECO:0000259" key="12">
    <source>
        <dbReference type="Pfam" id="PF13735"/>
    </source>
</evidence>
<evidence type="ECO:0000256" key="7">
    <source>
        <dbReference type="ARBA" id="ARBA00022842"/>
    </source>
</evidence>
<comment type="cofactor">
    <cofactor evidence="1">
        <name>Mg(2+)</name>
        <dbReference type="ChEBI" id="CHEBI:18420"/>
    </cofactor>
</comment>
<evidence type="ECO:0000259" key="11">
    <source>
        <dbReference type="Pfam" id="PF12627"/>
    </source>
</evidence>
<keyword evidence="14" id="KW-1185">Reference proteome</keyword>
<protein>
    <submittedName>
        <fullName evidence="13">CCA-adding enzyme</fullName>
    </submittedName>
</protein>
<evidence type="ECO:0000256" key="6">
    <source>
        <dbReference type="ARBA" id="ARBA00022741"/>
    </source>
</evidence>
<dbReference type="SUPFAM" id="SSF81301">
    <property type="entry name" value="Nucleotidyltransferase"/>
    <property type="match status" value="1"/>
</dbReference>
<dbReference type="InterPro" id="IPR050264">
    <property type="entry name" value="Bact_CCA-adding_enz_type3_sf"/>
</dbReference>
<evidence type="ECO:0000256" key="5">
    <source>
        <dbReference type="ARBA" id="ARBA00022723"/>
    </source>
</evidence>
<evidence type="ECO:0000256" key="4">
    <source>
        <dbReference type="ARBA" id="ARBA00022695"/>
    </source>
</evidence>
<gene>
    <name evidence="13" type="primary">cca</name>
    <name evidence="13" type="ORF">MHA01_07830</name>
</gene>
<keyword evidence="5" id="KW-0479">Metal-binding</keyword>
<dbReference type="RefSeq" id="WP_094908088.1">
    <property type="nucleotide sequence ID" value="NZ_BJUN01000003.1"/>
</dbReference>
<dbReference type="GO" id="GO:0046872">
    <property type="term" value="F:metal ion binding"/>
    <property type="evidence" value="ECO:0007669"/>
    <property type="project" value="UniProtKB-KW"/>
</dbReference>
<dbReference type="Gene3D" id="3.30.460.10">
    <property type="entry name" value="Beta Polymerase, domain 2"/>
    <property type="match status" value="1"/>
</dbReference>
<dbReference type="CDD" id="cd05398">
    <property type="entry name" value="NT_ClassII-CCAase"/>
    <property type="match status" value="1"/>
</dbReference>
<keyword evidence="2 9" id="KW-0808">Transferase</keyword>
<dbReference type="GO" id="GO:0016779">
    <property type="term" value="F:nucleotidyltransferase activity"/>
    <property type="evidence" value="ECO:0007669"/>
    <property type="project" value="UniProtKB-KW"/>
</dbReference>
<keyword evidence="3" id="KW-0819">tRNA processing</keyword>
<organism evidence="13 14">
    <name type="scientific">Marinococcus halophilus</name>
    <dbReference type="NCBI Taxonomy" id="1371"/>
    <lineage>
        <taxon>Bacteria</taxon>
        <taxon>Bacillati</taxon>
        <taxon>Bacillota</taxon>
        <taxon>Bacilli</taxon>
        <taxon>Bacillales</taxon>
        <taxon>Bacillaceae</taxon>
        <taxon>Marinococcus</taxon>
    </lineage>
</organism>
<evidence type="ECO:0000313" key="14">
    <source>
        <dbReference type="Proteomes" id="UP000321051"/>
    </source>
</evidence>
<evidence type="ECO:0000256" key="2">
    <source>
        <dbReference type="ARBA" id="ARBA00022679"/>
    </source>
</evidence>
<feature type="domain" description="tRNA nucleotidyltransferase/poly(A) polymerase RNA and SrmB- binding" evidence="11">
    <location>
        <begin position="157"/>
        <end position="214"/>
    </location>
</feature>
<comment type="caution">
    <text evidence="13">The sequence shown here is derived from an EMBL/GenBank/DDBJ whole genome shotgun (WGS) entry which is preliminary data.</text>
</comment>
<keyword evidence="7" id="KW-0460">Magnesium</keyword>
<dbReference type="PANTHER" id="PTHR46173">
    <property type="entry name" value="CCA TRNA NUCLEOTIDYLTRANSFERASE 1, MITOCHONDRIAL"/>
    <property type="match status" value="1"/>
</dbReference>
<dbReference type="GO" id="GO:0000166">
    <property type="term" value="F:nucleotide binding"/>
    <property type="evidence" value="ECO:0007669"/>
    <property type="project" value="UniProtKB-KW"/>
</dbReference>
<dbReference type="InterPro" id="IPR002646">
    <property type="entry name" value="PolA_pol_head_dom"/>
</dbReference>
<dbReference type="AlphaFoldDB" id="A0A510Y3H3"/>
<dbReference type="InterPro" id="IPR032828">
    <property type="entry name" value="PolyA_RNA-bd"/>
</dbReference>
<dbReference type="SUPFAM" id="SSF81891">
    <property type="entry name" value="Poly A polymerase C-terminal region-like"/>
    <property type="match status" value="1"/>
</dbReference>
<dbReference type="Pfam" id="PF12627">
    <property type="entry name" value="PolyA_pol_RNAbd"/>
    <property type="match status" value="1"/>
</dbReference>
<evidence type="ECO:0000256" key="8">
    <source>
        <dbReference type="ARBA" id="ARBA00022884"/>
    </source>
</evidence>
<dbReference type="GO" id="GO:0000049">
    <property type="term" value="F:tRNA binding"/>
    <property type="evidence" value="ECO:0007669"/>
    <property type="project" value="TreeGrafter"/>
</dbReference>
<comment type="similarity">
    <text evidence="9">Belongs to the tRNA nucleotidyltransferase/poly(A) polymerase family.</text>
</comment>
<dbReference type="GO" id="GO:0008033">
    <property type="term" value="P:tRNA processing"/>
    <property type="evidence" value="ECO:0007669"/>
    <property type="project" value="UniProtKB-KW"/>
</dbReference>
<dbReference type="Pfam" id="PF01743">
    <property type="entry name" value="PolyA_pol"/>
    <property type="match status" value="1"/>
</dbReference>
<accession>A0A510Y3H3</accession>
<name>A0A510Y3H3_MARHA</name>
<dbReference type="Gene3D" id="1.20.58.560">
    <property type="match status" value="1"/>
</dbReference>
<dbReference type="Proteomes" id="UP000321051">
    <property type="component" value="Unassembled WGS sequence"/>
</dbReference>
<keyword evidence="6" id="KW-0547">Nucleotide-binding</keyword>
<sequence>MNEGQTWEEGLHIIKTLRRRGIDAYVVGGAVRDGLMSREPSDIDIAAAATVKELSVIFPHAVKPSEKHGTLLVKSGKNIVEVTPFRAGAKTIEEDLQQRDFTCNAIAADEQGMVIDPFNGRRDIRQQVLRTPGPAEQTFSLDPLRVVRAFRFSSVLGFSLDPGVERAAESAAAGLAHTAVERIRDEITRLLEGQKRLDALENMRELRLFSYFPQAVQTVSAFFYHSTLVQFPAGKEASWAALLYALYGHRSLNMLHGWRFSNQARKQCRWLLERIDVPASPDTWLQWLYYFGPQQVADLEELKQWKYFAYHRRPRSEWKRKWEGLPIHSSQELALPPKTIALMPAYKGTAKIGEAVALLEKAVVNEKVENSEQKLLAYLEEKER</sequence>
<evidence type="ECO:0000256" key="1">
    <source>
        <dbReference type="ARBA" id="ARBA00001946"/>
    </source>
</evidence>
<dbReference type="PANTHER" id="PTHR46173:SF1">
    <property type="entry name" value="CCA TRNA NUCLEOTIDYLTRANSFERASE 1, MITOCHONDRIAL"/>
    <property type="match status" value="1"/>
</dbReference>
<evidence type="ECO:0000256" key="9">
    <source>
        <dbReference type="RuleBase" id="RU003953"/>
    </source>
</evidence>
<dbReference type="OrthoDB" id="9805698at2"/>
<keyword evidence="8 9" id="KW-0694">RNA-binding</keyword>
<evidence type="ECO:0000259" key="10">
    <source>
        <dbReference type="Pfam" id="PF01743"/>
    </source>
</evidence>
<dbReference type="InterPro" id="IPR043519">
    <property type="entry name" value="NT_sf"/>
</dbReference>
<dbReference type="Pfam" id="PF13735">
    <property type="entry name" value="tRNA_NucTran2_2"/>
    <property type="match status" value="1"/>
</dbReference>
<dbReference type="Gene3D" id="1.10.110.30">
    <property type="match status" value="1"/>
</dbReference>
<dbReference type="STRING" id="1371.GCA_900166605_02882"/>
<feature type="domain" description="Poly A polymerase head" evidence="10">
    <location>
        <begin position="24"/>
        <end position="130"/>
    </location>
</feature>